<gene>
    <name evidence="1" type="primary">vpsH</name>
    <name evidence="1" type="ORF">GCM10009117_19100</name>
</gene>
<reference evidence="1 2" key="1">
    <citation type="journal article" date="2019" name="Int. J. Syst. Evol. Microbiol.">
        <title>The Global Catalogue of Microorganisms (GCM) 10K type strain sequencing project: providing services to taxonomists for standard genome sequencing and annotation.</title>
        <authorList>
            <consortium name="The Broad Institute Genomics Platform"/>
            <consortium name="The Broad Institute Genome Sequencing Center for Infectious Disease"/>
            <person name="Wu L."/>
            <person name="Ma J."/>
        </authorList>
    </citation>
    <scope>NUCLEOTIDE SEQUENCE [LARGE SCALE GENOMIC DNA]</scope>
    <source>
        <strain evidence="1 2">JCM 16082</strain>
    </source>
</reference>
<dbReference type="Proteomes" id="UP001500507">
    <property type="component" value="Unassembled WGS sequence"/>
</dbReference>
<dbReference type="PANTHER" id="PTHR36932">
    <property type="entry name" value="CAPSULAR POLYSACCHARIDE BIOSYNTHESIS PROTEIN"/>
    <property type="match status" value="1"/>
</dbReference>
<accession>A0ABN1MHY6</accession>
<protein>
    <submittedName>
        <fullName evidence="1">Exopolysaccharide biosynthesis protein VpsH</fullName>
    </submittedName>
</protein>
<dbReference type="RefSeq" id="WP_343766643.1">
    <property type="nucleotide sequence ID" value="NZ_BAAAFG010000015.1"/>
</dbReference>
<dbReference type="PANTHER" id="PTHR36932:SF1">
    <property type="entry name" value="CAPSULAR POLYSACCHARIDE BIOSYNTHESIS PROTEIN"/>
    <property type="match status" value="1"/>
</dbReference>
<sequence>MNFLKSFLDAHLKYGFLFKRRLKKVNDYYTISNDKLEQLKQEKIRAHIENAYTNSLFYKKLYDDHGVNLSQIQNQEDVKNLPPITKAIIKDQIDKLYIGNRIRHTSHTSGTSGSPLKVYYDLDCVLNEAAHNEVFRNNAGHHYGQKVVSLRGVLDKSRMKYFDKFSNTLYLSSYNLSSEYAKFYLDEIERFKPNAILAYPSSLEILSNFCQSLKRSLNVPVVFTSSETLYDHQKEKIEKMLNTKIFDRYGNAERTISLVQFNQEFYEEAKLYSYNEYKENHILTTNLINPGFPLIRYRVDDQVEIVSKKPIRIQKIIGRVDDYVVLNDGSKIGRMDHVFKGINNVKYAQIIQDKKAEFDVNLVIEQQFNNTEKDKIIYNIKKRIGDQATFNINFIHEDELIKTSSNKFKLVISRLE</sequence>
<evidence type="ECO:0000313" key="1">
    <source>
        <dbReference type="EMBL" id="GAA0872763.1"/>
    </source>
</evidence>
<comment type="caution">
    <text evidence="1">The sequence shown here is derived from an EMBL/GenBank/DDBJ whole genome shotgun (WGS) entry which is preliminary data.</text>
</comment>
<organism evidence="1 2">
    <name type="scientific">Gangjinia marincola</name>
    <dbReference type="NCBI Taxonomy" id="578463"/>
    <lineage>
        <taxon>Bacteria</taxon>
        <taxon>Pseudomonadati</taxon>
        <taxon>Bacteroidota</taxon>
        <taxon>Flavobacteriia</taxon>
        <taxon>Flavobacteriales</taxon>
        <taxon>Flavobacteriaceae</taxon>
        <taxon>Gangjinia</taxon>
    </lineage>
</organism>
<dbReference type="SUPFAM" id="SSF56801">
    <property type="entry name" value="Acetyl-CoA synthetase-like"/>
    <property type="match status" value="1"/>
</dbReference>
<name>A0ABN1MHY6_9FLAO</name>
<evidence type="ECO:0000313" key="2">
    <source>
        <dbReference type="Proteomes" id="UP001500507"/>
    </source>
</evidence>
<dbReference type="Gene3D" id="3.40.50.12780">
    <property type="entry name" value="N-terminal domain of ligase-like"/>
    <property type="match status" value="1"/>
</dbReference>
<dbReference type="EMBL" id="BAAAFG010000015">
    <property type="protein sequence ID" value="GAA0872763.1"/>
    <property type="molecule type" value="Genomic_DNA"/>
</dbReference>
<dbReference type="InterPro" id="IPR042099">
    <property type="entry name" value="ANL_N_sf"/>
</dbReference>
<dbReference type="InterPro" id="IPR053158">
    <property type="entry name" value="CapK_Type1_Caps_Biosynth"/>
</dbReference>
<proteinExistence type="predicted"/>
<keyword evidence="2" id="KW-1185">Reference proteome</keyword>